<keyword evidence="2" id="KW-1185">Reference proteome</keyword>
<dbReference type="InParanoid" id="A0A3Q7IU38"/>
<reference evidence="1" key="1">
    <citation type="journal article" date="2012" name="Nature">
        <title>The tomato genome sequence provides insights into fleshy fruit evolution.</title>
        <authorList>
            <consortium name="Tomato Genome Consortium"/>
        </authorList>
    </citation>
    <scope>NUCLEOTIDE SEQUENCE [LARGE SCALE GENOMIC DNA]</scope>
    <source>
        <strain evidence="1">cv. Heinz 1706</strain>
    </source>
</reference>
<evidence type="ECO:0000313" key="2">
    <source>
        <dbReference type="Proteomes" id="UP000004994"/>
    </source>
</evidence>
<dbReference type="EnsemblPlants" id="Solyc11g017365.1.1">
    <property type="protein sequence ID" value="Solyc11g017365.1.1"/>
    <property type="gene ID" value="Solyc11g017365.1"/>
</dbReference>
<accession>A0A3Q7IU38</accession>
<dbReference type="Gramene" id="Solyc11g017365.1.1">
    <property type="protein sequence ID" value="Solyc11g017365.1.1"/>
    <property type="gene ID" value="Solyc11g017365.1"/>
</dbReference>
<proteinExistence type="predicted"/>
<dbReference type="Proteomes" id="UP000004994">
    <property type="component" value="Chromosome 11"/>
</dbReference>
<name>A0A3Q7IU38_SOLLC</name>
<dbReference type="AlphaFoldDB" id="A0A3Q7IU38"/>
<reference evidence="1" key="2">
    <citation type="submission" date="2019-01" db="UniProtKB">
        <authorList>
            <consortium name="EnsemblPlants"/>
        </authorList>
    </citation>
    <scope>IDENTIFICATION</scope>
    <source>
        <strain evidence="1">cv. Heinz 1706</strain>
    </source>
</reference>
<protein>
    <submittedName>
        <fullName evidence="1">Uncharacterized protein</fullName>
    </submittedName>
</protein>
<organism evidence="1">
    <name type="scientific">Solanum lycopersicum</name>
    <name type="common">Tomato</name>
    <name type="synonym">Lycopersicon esculentum</name>
    <dbReference type="NCBI Taxonomy" id="4081"/>
    <lineage>
        <taxon>Eukaryota</taxon>
        <taxon>Viridiplantae</taxon>
        <taxon>Streptophyta</taxon>
        <taxon>Embryophyta</taxon>
        <taxon>Tracheophyta</taxon>
        <taxon>Spermatophyta</taxon>
        <taxon>Magnoliopsida</taxon>
        <taxon>eudicotyledons</taxon>
        <taxon>Gunneridae</taxon>
        <taxon>Pentapetalae</taxon>
        <taxon>asterids</taxon>
        <taxon>lamiids</taxon>
        <taxon>Solanales</taxon>
        <taxon>Solanaceae</taxon>
        <taxon>Solanoideae</taxon>
        <taxon>Solaneae</taxon>
        <taxon>Solanum</taxon>
        <taxon>Solanum subgen. Lycopersicon</taxon>
    </lineage>
</organism>
<evidence type="ECO:0000313" key="1">
    <source>
        <dbReference type="EnsemblPlants" id="Solyc11g017365.1.1"/>
    </source>
</evidence>
<sequence length="92" mass="9909">MIFINDQLPLKFESSHEYPVYLFGGKRGVPDSKRRVLHAFLQAACVNLRCTIALQFSQGTKGVAASSFGGLAANFPVSAKTVGHPTKSKKGL</sequence>